<dbReference type="EMBL" id="LR797199">
    <property type="protein sequence ID" value="CAB4194005.1"/>
    <property type="molecule type" value="Genomic_DNA"/>
</dbReference>
<evidence type="ECO:0000313" key="5">
    <source>
        <dbReference type="EMBL" id="CAB4194005.1"/>
    </source>
</evidence>
<dbReference type="Pfam" id="PF13730">
    <property type="entry name" value="HTH_36"/>
    <property type="match status" value="1"/>
</dbReference>
<dbReference type="EMBL" id="LR796998">
    <property type="protein sequence ID" value="CAB4180402.1"/>
    <property type="molecule type" value="Genomic_DNA"/>
</dbReference>
<proteinExistence type="predicted"/>
<dbReference type="Gene3D" id="1.10.10.10">
    <property type="entry name" value="Winged helix-like DNA-binding domain superfamily/Winged helix DNA-binding domain"/>
    <property type="match status" value="1"/>
</dbReference>
<gene>
    <name evidence="4" type="ORF">UFOVP1037_21</name>
    <name evidence="5" type="ORF">UFOVP1250_23</name>
    <name evidence="2" type="ORF">UFOVP287_26</name>
    <name evidence="3" type="ORF">UFOVP969_26</name>
</gene>
<evidence type="ECO:0000313" key="2">
    <source>
        <dbReference type="EMBL" id="CAB4135490.1"/>
    </source>
</evidence>
<feature type="compositionally biased region" description="Polar residues" evidence="1">
    <location>
        <begin position="87"/>
        <end position="100"/>
    </location>
</feature>
<reference evidence="5" key="1">
    <citation type="submission" date="2020-05" db="EMBL/GenBank/DDBJ databases">
        <authorList>
            <person name="Chiriac C."/>
            <person name="Salcher M."/>
            <person name="Ghai R."/>
            <person name="Kavagutti S V."/>
        </authorList>
    </citation>
    <scope>NUCLEOTIDE SEQUENCE</scope>
</reference>
<feature type="region of interest" description="Disordered" evidence="1">
    <location>
        <begin position="87"/>
        <end position="115"/>
    </location>
</feature>
<dbReference type="EMBL" id="LR796303">
    <property type="protein sequence ID" value="CAB4135490.1"/>
    <property type="molecule type" value="Genomic_DNA"/>
</dbReference>
<name>A0A6J5RP38_9CAUD</name>
<protein>
    <submittedName>
        <fullName evidence="5">Helix-turn-helix domain containing protein</fullName>
    </submittedName>
</protein>
<dbReference type="InterPro" id="IPR036388">
    <property type="entry name" value="WH-like_DNA-bd_sf"/>
</dbReference>
<sequence length="176" mass="19619">MSEIQSREYFAIVPEWIVLADISSNAIRLYALLNRFANSQGRAWPSRKTLADLMRTSTATVDRAKDELVIIGALEIEHRLNPSGDPSSNLYILTTSSPVTRGTPKDEERGTPKDDALIRASMKQSQLGVSSTMKTCPLCLNKYRTGYEDIDEEGLSHIWQNDNYIVCPKCHGSGVK</sequence>
<evidence type="ECO:0000313" key="4">
    <source>
        <dbReference type="EMBL" id="CAB4180402.1"/>
    </source>
</evidence>
<evidence type="ECO:0000256" key="1">
    <source>
        <dbReference type="SAM" id="MobiDB-lite"/>
    </source>
</evidence>
<accession>A0A6J5RP38</accession>
<evidence type="ECO:0000313" key="3">
    <source>
        <dbReference type="EMBL" id="CAB4174099.1"/>
    </source>
</evidence>
<organism evidence="5">
    <name type="scientific">uncultured Caudovirales phage</name>
    <dbReference type="NCBI Taxonomy" id="2100421"/>
    <lineage>
        <taxon>Viruses</taxon>
        <taxon>Duplodnaviria</taxon>
        <taxon>Heunggongvirae</taxon>
        <taxon>Uroviricota</taxon>
        <taxon>Caudoviricetes</taxon>
        <taxon>Peduoviridae</taxon>
        <taxon>Maltschvirus</taxon>
        <taxon>Maltschvirus maltsch</taxon>
    </lineage>
</organism>
<feature type="compositionally biased region" description="Basic and acidic residues" evidence="1">
    <location>
        <begin position="103"/>
        <end position="115"/>
    </location>
</feature>
<dbReference type="EMBL" id="LR796925">
    <property type="protein sequence ID" value="CAB4174099.1"/>
    <property type="molecule type" value="Genomic_DNA"/>
</dbReference>